<dbReference type="SUPFAM" id="SSF50199">
    <property type="entry name" value="Staphylococcal nuclease"/>
    <property type="match status" value="1"/>
</dbReference>
<evidence type="ECO:0000313" key="4">
    <source>
        <dbReference type="Proteomes" id="UP000472839"/>
    </source>
</evidence>
<gene>
    <name evidence="3" type="ORF">GBG19_00640</name>
</gene>
<dbReference type="InterPro" id="IPR035437">
    <property type="entry name" value="SNase_OB-fold_sf"/>
</dbReference>
<feature type="chain" id="PRO_5027078637" description="TNase-like domain-containing protein" evidence="1">
    <location>
        <begin position="22"/>
        <end position="178"/>
    </location>
</feature>
<dbReference type="Proteomes" id="UP000472839">
    <property type="component" value="Unassembled WGS sequence"/>
</dbReference>
<comment type="caution">
    <text evidence="3">The sequence shown here is derived from an EMBL/GenBank/DDBJ whole genome shotgun (WGS) entry which is preliminary data.</text>
</comment>
<proteinExistence type="predicted"/>
<organism evidence="3 4">
    <name type="scientific">Poseidonibacter ostreae</name>
    <dbReference type="NCBI Taxonomy" id="2654171"/>
    <lineage>
        <taxon>Bacteria</taxon>
        <taxon>Pseudomonadati</taxon>
        <taxon>Campylobacterota</taxon>
        <taxon>Epsilonproteobacteria</taxon>
        <taxon>Campylobacterales</taxon>
        <taxon>Arcobacteraceae</taxon>
        <taxon>Poseidonibacter</taxon>
    </lineage>
</organism>
<feature type="domain" description="TNase-like" evidence="2">
    <location>
        <begin position="21"/>
        <end position="162"/>
    </location>
</feature>
<dbReference type="PROSITE" id="PS50830">
    <property type="entry name" value="TNASE_3"/>
    <property type="match status" value="1"/>
</dbReference>
<sequence length="178" mass="20107">MKRIIKKALIGAVLVSGINLSADVGTLSRIIDGDTVKFGNTTCRFANIDTPESRDNKRLQRFINNSCKGTTTNYVLEAGKKSSSKIKELLQVGNQYKYKVSTTDKYGRKICDIFINGKSVNLKMVEEGYALPFYRYLARSDKATYIKANKNAKRNNKGLYSSHKRLMECMDKDLRKGN</sequence>
<dbReference type="Pfam" id="PF00565">
    <property type="entry name" value="SNase"/>
    <property type="match status" value="1"/>
</dbReference>
<keyword evidence="1" id="KW-0732">Signal</keyword>
<name>A0A6L4WWG7_9BACT</name>
<evidence type="ECO:0000313" key="3">
    <source>
        <dbReference type="EMBL" id="KAB7891376.1"/>
    </source>
</evidence>
<dbReference type="Gene3D" id="2.40.50.90">
    <property type="match status" value="1"/>
</dbReference>
<feature type="signal peptide" evidence="1">
    <location>
        <begin position="1"/>
        <end position="21"/>
    </location>
</feature>
<dbReference type="InterPro" id="IPR016071">
    <property type="entry name" value="Staphylococal_nuclease_OB-fold"/>
</dbReference>
<dbReference type="RefSeq" id="WP_152279479.1">
    <property type="nucleotide sequence ID" value="NZ_WFKK01000001.1"/>
</dbReference>
<evidence type="ECO:0000259" key="2">
    <source>
        <dbReference type="PROSITE" id="PS50830"/>
    </source>
</evidence>
<evidence type="ECO:0000256" key="1">
    <source>
        <dbReference type="SAM" id="SignalP"/>
    </source>
</evidence>
<dbReference type="SMART" id="SM00318">
    <property type="entry name" value="SNc"/>
    <property type="match status" value="1"/>
</dbReference>
<accession>A0A6L4WWG7</accession>
<protein>
    <recommendedName>
        <fullName evidence="2">TNase-like domain-containing protein</fullName>
    </recommendedName>
</protein>
<reference evidence="3 4" key="1">
    <citation type="submission" date="2019-10" db="EMBL/GenBank/DDBJ databases">
        <title>Poseidonibacter ostreae sp. nov., isolated from the gut of the Ostrea denselamellosa.</title>
        <authorList>
            <person name="Choi A."/>
        </authorList>
    </citation>
    <scope>NUCLEOTIDE SEQUENCE [LARGE SCALE GENOMIC DNA]</scope>
    <source>
        <strain evidence="3 4">SJOD-M-33</strain>
    </source>
</reference>
<dbReference type="AlphaFoldDB" id="A0A6L4WWG7"/>
<dbReference type="EMBL" id="WFKK01000001">
    <property type="protein sequence ID" value="KAB7891376.1"/>
    <property type="molecule type" value="Genomic_DNA"/>
</dbReference>